<evidence type="ECO:0000256" key="8">
    <source>
        <dbReference type="ARBA" id="ARBA00022989"/>
    </source>
</evidence>
<evidence type="ECO:0000256" key="10">
    <source>
        <dbReference type="ARBA" id="ARBA00023128"/>
    </source>
</evidence>
<comment type="subunit">
    <text evidence="3">F-type ATPases have 2 components, CF(1) - the catalytic core - and CF(0) - the membrane proton channel.</text>
</comment>
<evidence type="ECO:0000256" key="11">
    <source>
        <dbReference type="ARBA" id="ARBA00023136"/>
    </source>
</evidence>
<sequence>MLPQMAPIMWLSLFFIMITIVFMMGLLLFNQYLIYKFFKTNTSKSFFNFWSF</sequence>
<evidence type="ECO:0000256" key="9">
    <source>
        <dbReference type="ARBA" id="ARBA00023065"/>
    </source>
</evidence>
<comment type="similarity">
    <text evidence="2 12">Belongs to the ATPase protein 8 family.</text>
</comment>
<keyword evidence="6 12" id="KW-0812">Transmembrane</keyword>
<dbReference type="Pfam" id="PF00895">
    <property type="entry name" value="ATP-synt_8"/>
    <property type="match status" value="1"/>
</dbReference>
<dbReference type="InterPro" id="IPR001421">
    <property type="entry name" value="ATP8_metazoa"/>
</dbReference>
<dbReference type="GO" id="GO:0015986">
    <property type="term" value="P:proton motive force-driven ATP synthesis"/>
    <property type="evidence" value="ECO:0007669"/>
    <property type="project" value="InterPro"/>
</dbReference>
<keyword evidence="4 12" id="KW-0813">Transport</keyword>
<evidence type="ECO:0000256" key="1">
    <source>
        <dbReference type="ARBA" id="ARBA00004304"/>
    </source>
</evidence>
<evidence type="ECO:0000256" key="12">
    <source>
        <dbReference type="RuleBase" id="RU003661"/>
    </source>
</evidence>
<dbReference type="EMBL" id="KF649226">
    <property type="protein sequence ID" value="AHA47092.1"/>
    <property type="molecule type" value="Genomic_DNA"/>
</dbReference>
<organism evidence="14">
    <name type="scientific">Liposcelis paeta</name>
    <dbReference type="NCBI Taxonomy" id="209927"/>
    <lineage>
        <taxon>Eukaryota</taxon>
        <taxon>Metazoa</taxon>
        <taxon>Ecdysozoa</taxon>
        <taxon>Arthropoda</taxon>
        <taxon>Hexapoda</taxon>
        <taxon>Insecta</taxon>
        <taxon>Pterygota</taxon>
        <taxon>Neoptera</taxon>
        <taxon>Paraneoptera</taxon>
        <taxon>Psocodea</taxon>
        <taxon>Troctomorpha</taxon>
        <taxon>Liposcelidetae</taxon>
        <taxon>Liposcelididae</taxon>
        <taxon>Liposcelis</taxon>
    </lineage>
</organism>
<keyword evidence="9 12" id="KW-0406">Ion transport</keyword>
<dbReference type="AlphaFoldDB" id="A0A096X730"/>
<evidence type="ECO:0000256" key="6">
    <source>
        <dbReference type="ARBA" id="ARBA00022692"/>
    </source>
</evidence>
<evidence type="ECO:0000256" key="2">
    <source>
        <dbReference type="ARBA" id="ARBA00008892"/>
    </source>
</evidence>
<evidence type="ECO:0000256" key="5">
    <source>
        <dbReference type="ARBA" id="ARBA00022547"/>
    </source>
</evidence>
<feature type="transmembrane region" description="Helical" evidence="13">
    <location>
        <begin position="6"/>
        <end position="29"/>
    </location>
</feature>
<reference evidence="14" key="1">
    <citation type="journal article" date="2014" name="BMC Genomics">
        <title>Evolution of multipartite mitochondrial genomes in the booklice of the genus Liposcelis (Psocoptera).</title>
        <authorList>
            <person name="Chen S.C."/>
            <person name="Wei D.D."/>
            <person name="Shao R."/>
            <person name="Shi J.X."/>
            <person name="Dou W."/>
            <person name="Wang J.J."/>
        </authorList>
    </citation>
    <scope>NUCLEOTIDE SEQUENCE</scope>
</reference>
<evidence type="ECO:0000256" key="4">
    <source>
        <dbReference type="ARBA" id="ARBA00022448"/>
    </source>
</evidence>
<evidence type="ECO:0000256" key="13">
    <source>
        <dbReference type="SAM" id="Phobius"/>
    </source>
</evidence>
<name>A0A096X730_9NEOP</name>
<keyword evidence="8 13" id="KW-1133">Transmembrane helix</keyword>
<evidence type="ECO:0000313" key="14">
    <source>
        <dbReference type="EMBL" id="AHA47092.1"/>
    </source>
</evidence>
<keyword evidence="7 12" id="KW-0375">Hydrogen ion transport</keyword>
<keyword evidence="5 12" id="KW-0138">CF(0)</keyword>
<gene>
    <name evidence="14" type="primary">ATP8</name>
</gene>
<proteinExistence type="inferred from homology"/>
<dbReference type="GO" id="GO:0015078">
    <property type="term" value="F:proton transmembrane transporter activity"/>
    <property type="evidence" value="ECO:0007669"/>
    <property type="project" value="InterPro"/>
</dbReference>
<keyword evidence="11 13" id="KW-0472">Membrane</keyword>
<geneLocation type="mitochondrion" evidence="14"/>
<evidence type="ECO:0000256" key="3">
    <source>
        <dbReference type="ARBA" id="ARBA00011291"/>
    </source>
</evidence>
<dbReference type="GO" id="GO:0045259">
    <property type="term" value="C:proton-transporting ATP synthase complex"/>
    <property type="evidence" value="ECO:0007669"/>
    <property type="project" value="UniProtKB-KW"/>
</dbReference>
<protein>
    <recommendedName>
        <fullName evidence="12">ATP synthase complex subunit 8</fullName>
    </recommendedName>
</protein>
<evidence type="ECO:0000256" key="7">
    <source>
        <dbReference type="ARBA" id="ARBA00022781"/>
    </source>
</evidence>
<dbReference type="GO" id="GO:0031966">
    <property type="term" value="C:mitochondrial membrane"/>
    <property type="evidence" value="ECO:0007669"/>
    <property type="project" value="UniProtKB-SubCell"/>
</dbReference>
<comment type="subcellular location">
    <subcellularLocation>
        <location evidence="1 12">Mitochondrion membrane</location>
        <topology evidence="1 12">Single-pass membrane protein</topology>
    </subcellularLocation>
</comment>
<keyword evidence="10 12" id="KW-0496">Mitochondrion</keyword>
<accession>A0A096X730</accession>